<dbReference type="InterPro" id="IPR006379">
    <property type="entry name" value="HAD-SF_hydro_IIB"/>
</dbReference>
<keyword evidence="2" id="KW-1185">Reference proteome</keyword>
<dbReference type="NCBIfam" id="TIGR00099">
    <property type="entry name" value="Cof-subfamily"/>
    <property type="match status" value="1"/>
</dbReference>
<dbReference type="GO" id="GO:0016791">
    <property type="term" value="F:phosphatase activity"/>
    <property type="evidence" value="ECO:0007669"/>
    <property type="project" value="UniProtKB-ARBA"/>
</dbReference>
<accession>A0A7G7VK95</accession>
<dbReference type="Gene3D" id="3.30.1240.10">
    <property type="match status" value="1"/>
</dbReference>
<dbReference type="PANTHER" id="PTHR10000:SF8">
    <property type="entry name" value="HAD SUPERFAMILY HYDROLASE-LIKE, TYPE 3"/>
    <property type="match status" value="1"/>
</dbReference>
<dbReference type="PROSITE" id="PS01228">
    <property type="entry name" value="COF_1"/>
    <property type="match status" value="1"/>
</dbReference>
<dbReference type="InterPro" id="IPR023214">
    <property type="entry name" value="HAD_sf"/>
</dbReference>
<dbReference type="PANTHER" id="PTHR10000">
    <property type="entry name" value="PHOSPHOSERINE PHOSPHATASE"/>
    <property type="match status" value="1"/>
</dbReference>
<dbReference type="GO" id="GO:0005829">
    <property type="term" value="C:cytosol"/>
    <property type="evidence" value="ECO:0007669"/>
    <property type="project" value="TreeGrafter"/>
</dbReference>
<protein>
    <submittedName>
        <fullName evidence="1">HAD family hydrolase</fullName>
    </submittedName>
</protein>
<gene>
    <name evidence="1" type="ORF">H1B31_00740</name>
</gene>
<dbReference type="Proteomes" id="UP000515480">
    <property type="component" value="Chromosome"/>
</dbReference>
<dbReference type="SFLD" id="SFLDS00003">
    <property type="entry name" value="Haloacid_Dehalogenase"/>
    <property type="match status" value="1"/>
</dbReference>
<evidence type="ECO:0000313" key="2">
    <source>
        <dbReference type="Proteomes" id="UP000515480"/>
    </source>
</evidence>
<dbReference type="EMBL" id="CP060204">
    <property type="protein sequence ID" value="QNH54538.1"/>
    <property type="molecule type" value="Genomic_DNA"/>
</dbReference>
<dbReference type="InterPro" id="IPR000150">
    <property type="entry name" value="Cof"/>
</dbReference>
<evidence type="ECO:0000313" key="1">
    <source>
        <dbReference type="EMBL" id="QNH54538.1"/>
    </source>
</evidence>
<name>A0A7G7VK95_9FIRM</name>
<dbReference type="Gene3D" id="3.40.50.1000">
    <property type="entry name" value="HAD superfamily/HAD-like"/>
    <property type="match status" value="1"/>
</dbReference>
<keyword evidence="1" id="KW-0378">Hydrolase</keyword>
<dbReference type="SFLD" id="SFLDG01140">
    <property type="entry name" value="C2.B:_Phosphomannomutase_and_P"/>
    <property type="match status" value="1"/>
</dbReference>
<dbReference type="NCBIfam" id="TIGR01484">
    <property type="entry name" value="HAD-SF-IIB"/>
    <property type="match status" value="1"/>
</dbReference>
<dbReference type="KEGG" id="stim:H1B31_00740"/>
<dbReference type="InterPro" id="IPR036412">
    <property type="entry name" value="HAD-like_sf"/>
</dbReference>
<reference evidence="1 2" key="1">
    <citation type="submission" date="2020-07" db="EMBL/GenBank/DDBJ databases">
        <title>Complete genome and description of Selenomonas timonensis sp. nov., a new bacterium isolated from a gingivitis subject.</title>
        <authorList>
            <person name="Antezack A."/>
        </authorList>
    </citation>
    <scope>NUCLEOTIDE SEQUENCE [LARGE SCALE GENOMIC DNA]</scope>
    <source>
        <strain evidence="1 2">Marseille-Q3039</strain>
    </source>
</reference>
<proteinExistence type="predicted"/>
<dbReference type="Pfam" id="PF08282">
    <property type="entry name" value="Hydrolase_3"/>
    <property type="match status" value="1"/>
</dbReference>
<sequence>MAIKLIALDLDGTLLTSDKKITTRIKDILARAMSRGVTVTIATGRMLRSALYFARLLASDAPVICCNGGYVGKAEGAPVFARYFDPALTREFLTFAYERDWYVNWYIGMEIYAPEYREEYFAAYRTTAHFVVNGVGRDFLRYTENVPQFVLRELDEGIDSYVRAVQERFGDQLVPQQNTGTSVDINPPGVNKAVGVKALADAMGLTLDEVMVAGDADNDYEMLEMGAFSVVPENGLPGAKERARYITASNDANGIALAIEKFVL</sequence>
<dbReference type="SUPFAM" id="SSF56784">
    <property type="entry name" value="HAD-like"/>
    <property type="match status" value="1"/>
</dbReference>
<dbReference type="CDD" id="cd07516">
    <property type="entry name" value="HAD_Pase"/>
    <property type="match status" value="1"/>
</dbReference>
<dbReference type="AlphaFoldDB" id="A0A7G7VK95"/>
<organism evidence="1 2">
    <name type="scientific">Selenomonas timonae</name>
    <dbReference type="NCBI Taxonomy" id="2754044"/>
    <lineage>
        <taxon>Bacteria</taxon>
        <taxon>Bacillati</taxon>
        <taxon>Bacillota</taxon>
        <taxon>Negativicutes</taxon>
        <taxon>Selenomonadales</taxon>
        <taxon>Selenomonadaceae</taxon>
        <taxon>Selenomonas</taxon>
    </lineage>
</organism>
<dbReference type="RefSeq" id="WP_185980506.1">
    <property type="nucleotide sequence ID" value="NZ_CP060204.1"/>
</dbReference>
<dbReference type="GO" id="GO:0000287">
    <property type="term" value="F:magnesium ion binding"/>
    <property type="evidence" value="ECO:0007669"/>
    <property type="project" value="TreeGrafter"/>
</dbReference>